<feature type="domain" description="DNA2/NAM7 helicase-like C-terminal" evidence="2">
    <location>
        <begin position="218"/>
        <end position="335"/>
    </location>
</feature>
<name>A0A2G2Z8R0_CAPAN</name>
<dbReference type="InterPro" id="IPR027417">
    <property type="entry name" value="P-loop_NTPase"/>
</dbReference>
<evidence type="ECO:0000259" key="3">
    <source>
        <dbReference type="Pfam" id="PF17921"/>
    </source>
</evidence>
<organism evidence="4 5">
    <name type="scientific">Capsicum annuum</name>
    <name type="common">Capsicum pepper</name>
    <dbReference type="NCBI Taxonomy" id="4072"/>
    <lineage>
        <taxon>Eukaryota</taxon>
        <taxon>Viridiplantae</taxon>
        <taxon>Streptophyta</taxon>
        <taxon>Embryophyta</taxon>
        <taxon>Tracheophyta</taxon>
        <taxon>Spermatophyta</taxon>
        <taxon>Magnoliopsida</taxon>
        <taxon>eudicotyledons</taxon>
        <taxon>Gunneridae</taxon>
        <taxon>Pentapetalae</taxon>
        <taxon>asterids</taxon>
        <taxon>lamiids</taxon>
        <taxon>Solanales</taxon>
        <taxon>Solanaceae</taxon>
        <taxon>Solanoideae</taxon>
        <taxon>Capsiceae</taxon>
        <taxon>Capsicum</taxon>
    </lineage>
</organism>
<accession>A0A2G2Z8R0</accession>
<evidence type="ECO:0000313" key="5">
    <source>
        <dbReference type="Proteomes" id="UP000222542"/>
    </source>
</evidence>
<protein>
    <recommendedName>
        <fullName evidence="6">DNA2/NAM7 helicase-like C-terminal domain-containing protein</fullName>
    </recommendedName>
</protein>
<dbReference type="EMBL" id="AYRZ02000006">
    <property type="protein sequence ID" value="PHT78255.1"/>
    <property type="molecule type" value="Genomic_DNA"/>
</dbReference>
<dbReference type="InterPro" id="IPR041679">
    <property type="entry name" value="DNA2/NAM7-like_C"/>
</dbReference>
<feature type="region of interest" description="Disordered" evidence="1">
    <location>
        <begin position="181"/>
        <end position="223"/>
    </location>
</feature>
<evidence type="ECO:0008006" key="6">
    <source>
        <dbReference type="Google" id="ProtNLM"/>
    </source>
</evidence>
<dbReference type="AlphaFoldDB" id="A0A2G2Z8R0"/>
<comment type="caution">
    <text evidence="4">The sequence shown here is derived from an EMBL/GenBank/DDBJ whole genome shotgun (WGS) entry which is preliminary data.</text>
</comment>
<gene>
    <name evidence="4" type="ORF">T459_16307</name>
</gene>
<dbReference type="Pfam" id="PF17921">
    <property type="entry name" value="Integrase_H2C2"/>
    <property type="match status" value="1"/>
</dbReference>
<dbReference type="Gene3D" id="3.40.50.300">
    <property type="entry name" value="P-loop containing nucleotide triphosphate hydrolases"/>
    <property type="match status" value="1"/>
</dbReference>
<dbReference type="Pfam" id="PF13087">
    <property type="entry name" value="AAA_12"/>
    <property type="match status" value="1"/>
</dbReference>
<dbReference type="PANTHER" id="PTHR21529:SF4">
    <property type="entry name" value="TPR AND ANKYRIN REPEAT-CONTAINING PROTEIN 1"/>
    <property type="match status" value="1"/>
</dbReference>
<dbReference type="InterPro" id="IPR047187">
    <property type="entry name" value="SF1_C_Upf1"/>
</dbReference>
<evidence type="ECO:0000313" key="4">
    <source>
        <dbReference type="EMBL" id="PHT78255.1"/>
    </source>
</evidence>
<dbReference type="Proteomes" id="UP000222542">
    <property type="component" value="Unassembled WGS sequence"/>
</dbReference>
<reference evidence="4 5" key="2">
    <citation type="journal article" date="2017" name="Genome Biol.">
        <title>New reference genome sequences of hot pepper reveal the massive evolution of plant disease-resistance genes by retroduplication.</title>
        <authorList>
            <person name="Kim S."/>
            <person name="Park J."/>
            <person name="Yeom S.I."/>
            <person name="Kim Y.M."/>
            <person name="Seo E."/>
            <person name="Kim K.T."/>
            <person name="Kim M.S."/>
            <person name="Lee J.M."/>
            <person name="Cheong K."/>
            <person name="Shin H.S."/>
            <person name="Kim S.B."/>
            <person name="Han K."/>
            <person name="Lee J."/>
            <person name="Park M."/>
            <person name="Lee H.A."/>
            <person name="Lee H.Y."/>
            <person name="Lee Y."/>
            <person name="Oh S."/>
            <person name="Lee J.H."/>
            <person name="Choi E."/>
            <person name="Choi E."/>
            <person name="Lee S.E."/>
            <person name="Jeon J."/>
            <person name="Kim H."/>
            <person name="Choi G."/>
            <person name="Song H."/>
            <person name="Lee J."/>
            <person name="Lee S.C."/>
            <person name="Kwon J.K."/>
            <person name="Lee H.Y."/>
            <person name="Koo N."/>
            <person name="Hong Y."/>
            <person name="Kim R.W."/>
            <person name="Kang W.H."/>
            <person name="Huh J.H."/>
            <person name="Kang B.C."/>
            <person name="Yang T.J."/>
            <person name="Lee Y.H."/>
            <person name="Bennetzen J.L."/>
            <person name="Choi D."/>
        </authorList>
    </citation>
    <scope>NUCLEOTIDE SEQUENCE [LARGE SCALE GENOMIC DNA]</scope>
    <source>
        <strain evidence="5">cv. CM334</strain>
    </source>
</reference>
<dbReference type="Gene3D" id="1.10.340.70">
    <property type="match status" value="1"/>
</dbReference>
<feature type="compositionally biased region" description="Basic and acidic residues" evidence="1">
    <location>
        <begin position="189"/>
        <end position="208"/>
    </location>
</feature>
<feature type="compositionally biased region" description="Acidic residues" evidence="1">
    <location>
        <begin position="209"/>
        <end position="223"/>
    </location>
</feature>
<dbReference type="CDD" id="cd18808">
    <property type="entry name" value="SF1_C_Upf1"/>
    <property type="match status" value="1"/>
</dbReference>
<keyword evidence="5" id="KW-1185">Reference proteome</keyword>
<dbReference type="InterPro" id="IPR039904">
    <property type="entry name" value="TRANK1"/>
</dbReference>
<reference evidence="4 5" key="1">
    <citation type="journal article" date="2014" name="Nat. Genet.">
        <title>Genome sequence of the hot pepper provides insights into the evolution of pungency in Capsicum species.</title>
        <authorList>
            <person name="Kim S."/>
            <person name="Park M."/>
            <person name="Yeom S.I."/>
            <person name="Kim Y.M."/>
            <person name="Lee J.M."/>
            <person name="Lee H.A."/>
            <person name="Seo E."/>
            <person name="Choi J."/>
            <person name="Cheong K."/>
            <person name="Kim K.T."/>
            <person name="Jung K."/>
            <person name="Lee G.W."/>
            <person name="Oh S.K."/>
            <person name="Bae C."/>
            <person name="Kim S.B."/>
            <person name="Lee H.Y."/>
            <person name="Kim S.Y."/>
            <person name="Kim M.S."/>
            <person name="Kang B.C."/>
            <person name="Jo Y.D."/>
            <person name="Yang H.B."/>
            <person name="Jeong H.J."/>
            <person name="Kang W.H."/>
            <person name="Kwon J.K."/>
            <person name="Shin C."/>
            <person name="Lim J.Y."/>
            <person name="Park J.H."/>
            <person name="Huh J.H."/>
            <person name="Kim J.S."/>
            <person name="Kim B.D."/>
            <person name="Cohen O."/>
            <person name="Paran I."/>
            <person name="Suh M.C."/>
            <person name="Lee S.B."/>
            <person name="Kim Y.K."/>
            <person name="Shin Y."/>
            <person name="Noh S.J."/>
            <person name="Park J."/>
            <person name="Seo Y.S."/>
            <person name="Kwon S.Y."/>
            <person name="Kim H.A."/>
            <person name="Park J.M."/>
            <person name="Kim H.J."/>
            <person name="Choi S.B."/>
            <person name="Bosland P.W."/>
            <person name="Reeves G."/>
            <person name="Jo S.H."/>
            <person name="Lee B.W."/>
            <person name="Cho H.T."/>
            <person name="Choi H.S."/>
            <person name="Lee M.S."/>
            <person name="Yu Y."/>
            <person name="Do Choi Y."/>
            <person name="Park B.S."/>
            <person name="van Deynze A."/>
            <person name="Ashrafi H."/>
            <person name="Hill T."/>
            <person name="Kim W.T."/>
            <person name="Pai H.S."/>
            <person name="Ahn H.K."/>
            <person name="Yeam I."/>
            <person name="Giovannoni J.J."/>
            <person name="Rose J.K."/>
            <person name="Sorensen I."/>
            <person name="Lee S.J."/>
            <person name="Kim R.W."/>
            <person name="Choi I.Y."/>
            <person name="Choi B.S."/>
            <person name="Lim J.S."/>
            <person name="Lee Y.H."/>
            <person name="Choi D."/>
        </authorList>
    </citation>
    <scope>NUCLEOTIDE SEQUENCE [LARGE SCALE GENOMIC DNA]</scope>
    <source>
        <strain evidence="5">cv. CM334</strain>
    </source>
</reference>
<dbReference type="InterPro" id="IPR041588">
    <property type="entry name" value="Integrase_H2C2"/>
</dbReference>
<feature type="domain" description="Integrase zinc-binding" evidence="3">
    <location>
        <begin position="3"/>
        <end position="52"/>
    </location>
</feature>
<proteinExistence type="predicted"/>
<dbReference type="GO" id="GO:0003723">
    <property type="term" value="F:RNA binding"/>
    <property type="evidence" value="ECO:0000318"/>
    <property type="project" value="GO_Central"/>
</dbReference>
<sequence length="385" mass="44249">MNNILRHCHDGAVKGHYGGRKTTTKVLKVGFFWPTLFKDARNYVTTCYKCQGSGNISKRDEMPLNYILVCEIFDIWGINFMGLANFTQRMVAQWNYNESTFFPLFDFVDPSTCLIPRCYSLKELTQMELIKEQPQPPSDVDNSWFGSFKFDDFDHYDDMVSNWLDLNDVVTISSPMTTPTLGGITIREPNFEKRRAKKPRENEGKENNTMEEEEEDSSNDDNEASIQVFEVVQSSMMHPKEQGENFVEEMDDVGHSRRNVVELALVMKMVHNLFKAWSGSRKKLNIGVISPYTAQVLAIKGKLGRRYNDLEDFEVKVKSVDGFQGREEDIIVISTGSALSMILGNKRTLIKSKFVWEALVLDVKDRECFFHAEEDNDMKAKVLDV</sequence>
<dbReference type="Gramene" id="PHT78255">
    <property type="protein sequence ID" value="PHT78255"/>
    <property type="gene ID" value="T459_16307"/>
</dbReference>
<evidence type="ECO:0000256" key="1">
    <source>
        <dbReference type="SAM" id="MobiDB-lite"/>
    </source>
</evidence>
<dbReference type="PANTHER" id="PTHR21529">
    <property type="entry name" value="MAMMARY TURMOR VIRUS RECEPTOR HOMOLOG 1, 2 MTVR1, 2"/>
    <property type="match status" value="1"/>
</dbReference>
<evidence type="ECO:0000259" key="2">
    <source>
        <dbReference type="Pfam" id="PF13087"/>
    </source>
</evidence>